<proteinExistence type="predicted"/>
<feature type="transmembrane region" description="Helical" evidence="1">
    <location>
        <begin position="44"/>
        <end position="64"/>
    </location>
</feature>
<reference evidence="3" key="1">
    <citation type="submission" date="2019-11" db="EMBL/GenBank/DDBJ databases">
        <title>Complete genome sequence of Corynebacterium kalinowskii 1959, a novel Corynebacterium species isolated from soil of a small paddock in Vilsendorf, Germany.</title>
        <authorList>
            <person name="Schaffert L."/>
            <person name="Ruwe M."/>
            <person name="Milse J."/>
            <person name="Hanuschka K."/>
            <person name="Ortseifen V."/>
            <person name="Droste J."/>
            <person name="Brandt D."/>
            <person name="Schlueter L."/>
            <person name="Kutter Y."/>
            <person name="Vinke S."/>
            <person name="Viehoefer P."/>
            <person name="Jacob L."/>
            <person name="Luebke N.-C."/>
            <person name="Schulte-Berndt E."/>
            <person name="Hain C."/>
            <person name="Linder M."/>
            <person name="Schmidt P."/>
            <person name="Wollenschlaeger L."/>
            <person name="Luttermann T."/>
            <person name="Thieme E."/>
            <person name="Hassa J."/>
            <person name="Haak M."/>
            <person name="Wittchen M."/>
            <person name="Mentz A."/>
            <person name="Persicke M."/>
            <person name="Busche T."/>
            <person name="Ruckert C."/>
        </authorList>
    </citation>
    <scope>NUCLEOTIDE SEQUENCE [LARGE SCALE GENOMIC DNA]</scope>
    <source>
        <strain evidence="3">1959</strain>
    </source>
</reference>
<evidence type="ECO:0000313" key="2">
    <source>
        <dbReference type="EMBL" id="QGU01391.1"/>
    </source>
</evidence>
<gene>
    <name evidence="2" type="ORF">CKALI_02510</name>
</gene>
<dbReference type="EMBL" id="CP046452">
    <property type="protein sequence ID" value="QGU01391.1"/>
    <property type="molecule type" value="Genomic_DNA"/>
</dbReference>
<name>A0A6B8VNM7_9CORY</name>
<keyword evidence="3" id="KW-1185">Reference proteome</keyword>
<organism evidence="2 3">
    <name type="scientific">Corynebacterium kalinowskii</name>
    <dbReference type="NCBI Taxonomy" id="2675216"/>
    <lineage>
        <taxon>Bacteria</taxon>
        <taxon>Bacillati</taxon>
        <taxon>Actinomycetota</taxon>
        <taxon>Actinomycetes</taxon>
        <taxon>Mycobacteriales</taxon>
        <taxon>Corynebacteriaceae</taxon>
        <taxon>Corynebacterium</taxon>
    </lineage>
</organism>
<evidence type="ECO:0000313" key="3">
    <source>
        <dbReference type="Proteomes" id="UP000427071"/>
    </source>
</evidence>
<keyword evidence="1" id="KW-1133">Transmembrane helix</keyword>
<dbReference type="RefSeq" id="WP_156191797.1">
    <property type="nucleotide sequence ID" value="NZ_CP046452.1"/>
</dbReference>
<feature type="transmembrane region" description="Helical" evidence="1">
    <location>
        <begin position="162"/>
        <end position="190"/>
    </location>
</feature>
<keyword evidence="1" id="KW-0812">Transmembrane</keyword>
<accession>A0A6B8VNM7</accession>
<keyword evidence="1" id="KW-0472">Membrane</keyword>
<sequence length="274" mass="29615">MTNPYPHTPGVVPHPAPVPQQPRPFQRAIDAVSQHMGTVVGATLSWAVLFALLAASYVACLYYFDKVAQLPQDDLNRVGLVVVPAFAAVFLSIMALFVAVSHARAVDFYSGRRPTYRSYFSLRGAGSPLLAYVLSKTLVFFPIGIFVAAMARQQATGGGEELTPGLLAICLFILVWCPVVGYLTMFATAAATEVGPMHAIIRSAKLTTRYPGGAWATIGVIFLVRLLENFTMNLSSLVTAPYLSFAMVSKYQELRSRELPPQNFAGGGAGYPVY</sequence>
<dbReference type="Proteomes" id="UP000427071">
    <property type="component" value="Chromosome"/>
</dbReference>
<protein>
    <submittedName>
        <fullName evidence="2">Uncharacterized protein</fullName>
    </submittedName>
</protein>
<dbReference type="AlphaFoldDB" id="A0A6B8VNM7"/>
<feature type="transmembrane region" description="Helical" evidence="1">
    <location>
        <begin position="129"/>
        <end position="150"/>
    </location>
</feature>
<feature type="transmembrane region" description="Helical" evidence="1">
    <location>
        <begin position="210"/>
        <end position="227"/>
    </location>
</feature>
<feature type="transmembrane region" description="Helical" evidence="1">
    <location>
        <begin position="76"/>
        <end position="100"/>
    </location>
</feature>
<evidence type="ECO:0000256" key="1">
    <source>
        <dbReference type="SAM" id="Phobius"/>
    </source>
</evidence>
<dbReference type="KEGG" id="ckw:CKALI_02510"/>